<keyword evidence="3" id="KW-1185">Reference proteome</keyword>
<feature type="compositionally biased region" description="Polar residues" evidence="1">
    <location>
        <begin position="63"/>
        <end position="79"/>
    </location>
</feature>
<evidence type="ECO:0000313" key="2">
    <source>
        <dbReference type="EMBL" id="KAH0740784.1"/>
    </source>
</evidence>
<evidence type="ECO:0000313" key="3">
    <source>
        <dbReference type="Proteomes" id="UP000826656"/>
    </source>
</evidence>
<accession>A0ABQ7U1H3</accession>
<gene>
    <name evidence="2" type="ORF">KY290_033827</name>
</gene>
<name>A0ABQ7U1H3_SOLTU</name>
<dbReference type="EMBL" id="JAIVGD010000026">
    <property type="protein sequence ID" value="KAH0740784.1"/>
    <property type="molecule type" value="Genomic_DNA"/>
</dbReference>
<dbReference type="Proteomes" id="UP000826656">
    <property type="component" value="Unassembled WGS sequence"/>
</dbReference>
<proteinExistence type="predicted"/>
<organism evidence="2 3">
    <name type="scientific">Solanum tuberosum</name>
    <name type="common">Potato</name>
    <dbReference type="NCBI Taxonomy" id="4113"/>
    <lineage>
        <taxon>Eukaryota</taxon>
        <taxon>Viridiplantae</taxon>
        <taxon>Streptophyta</taxon>
        <taxon>Embryophyta</taxon>
        <taxon>Tracheophyta</taxon>
        <taxon>Spermatophyta</taxon>
        <taxon>Magnoliopsida</taxon>
        <taxon>eudicotyledons</taxon>
        <taxon>Gunneridae</taxon>
        <taxon>Pentapetalae</taxon>
        <taxon>asterids</taxon>
        <taxon>lamiids</taxon>
        <taxon>Solanales</taxon>
        <taxon>Solanaceae</taxon>
        <taxon>Solanoideae</taxon>
        <taxon>Solaneae</taxon>
        <taxon>Solanum</taxon>
    </lineage>
</organism>
<comment type="caution">
    <text evidence="2">The sequence shown here is derived from an EMBL/GenBank/DDBJ whole genome shotgun (WGS) entry which is preliminary data.</text>
</comment>
<feature type="region of interest" description="Disordered" evidence="1">
    <location>
        <begin position="57"/>
        <end position="79"/>
    </location>
</feature>
<evidence type="ECO:0000256" key="1">
    <source>
        <dbReference type="SAM" id="MobiDB-lite"/>
    </source>
</evidence>
<sequence length="79" mass="8879">MFNKISIPIGLLRKTAPFCLDLALPSLFEMLQILHRLMYVRKMVSQDSSIWKYDRTGVADGSVGSSRNSPVLASSYNSR</sequence>
<reference evidence="2 3" key="1">
    <citation type="journal article" date="2021" name="bioRxiv">
        <title>Chromosome-scale and haplotype-resolved genome assembly of a tetraploid potato cultivar.</title>
        <authorList>
            <person name="Sun H."/>
            <person name="Jiao W.-B."/>
            <person name="Krause K."/>
            <person name="Campoy J.A."/>
            <person name="Goel M."/>
            <person name="Folz-Donahue K."/>
            <person name="Kukat C."/>
            <person name="Huettel B."/>
            <person name="Schneeberger K."/>
        </authorList>
    </citation>
    <scope>NUCLEOTIDE SEQUENCE [LARGE SCALE GENOMIC DNA]</scope>
    <source>
        <strain evidence="2">SolTubOtavaFocal</strain>
        <tissue evidence="2">Leaves</tissue>
    </source>
</reference>
<protein>
    <submittedName>
        <fullName evidence="2">Uncharacterized protein</fullName>
    </submittedName>
</protein>